<evidence type="ECO:0000256" key="3">
    <source>
        <dbReference type="SAM" id="Phobius"/>
    </source>
</evidence>
<sequence length="383" mass="40990">MPQSAERVAPDVESLRIEVAAMVSRSRVGGLFYLAGWLLVAAASQGFVRFPMESVLLAAGFAVLAVLRFVLRPALGAGREVLLQLRRLHWGILLLTAVLWGGGLGWVLVEPAFTATRPAAVVCSILFATAYAHSYPMSLVGSLVCMSFVYLPAPLLVDEGEGGRPVQLALGIYALYLIATALRAHREYREHLALQGALRGQRDRFEQLSQHDGLTGLLNHAEFAAQLARVAEQCRRSGRGACLLLLDIDHFKQVNDRLGHLVGDEVLRAFAARLRRHFAPIDQAVVARWGGEEFAVLWTGAEAGEAAAQAESFLEGLRTEPLLGDGPRVRASAGVGQLVPGGAPSALLAAVDRALYQAKAEGRDRVVLAARGATQAQEGASSP</sequence>
<evidence type="ECO:0000256" key="1">
    <source>
        <dbReference type="ARBA" id="ARBA00012528"/>
    </source>
</evidence>
<dbReference type="Gene3D" id="3.30.70.270">
    <property type="match status" value="1"/>
</dbReference>
<feature type="transmembrane region" description="Helical" evidence="3">
    <location>
        <begin position="31"/>
        <end position="48"/>
    </location>
</feature>
<protein>
    <recommendedName>
        <fullName evidence="1">diguanylate cyclase</fullName>
        <ecNumber evidence="1">2.7.7.65</ecNumber>
    </recommendedName>
</protein>
<dbReference type="InterPro" id="IPR029787">
    <property type="entry name" value="Nucleotide_cyclase"/>
</dbReference>
<dbReference type="InterPro" id="IPR043128">
    <property type="entry name" value="Rev_trsase/Diguanyl_cyclase"/>
</dbReference>
<keyword evidence="3" id="KW-1133">Transmembrane helix</keyword>
<feature type="transmembrane region" description="Helical" evidence="3">
    <location>
        <begin position="139"/>
        <end position="157"/>
    </location>
</feature>
<keyword evidence="6" id="KW-1185">Reference proteome</keyword>
<dbReference type="SMART" id="SM00267">
    <property type="entry name" value="GGDEF"/>
    <property type="match status" value="1"/>
</dbReference>
<feature type="transmembrane region" description="Helical" evidence="3">
    <location>
        <begin position="54"/>
        <end position="71"/>
    </location>
</feature>
<dbReference type="SUPFAM" id="SSF55073">
    <property type="entry name" value="Nucleotide cyclase"/>
    <property type="match status" value="1"/>
</dbReference>
<dbReference type="NCBIfam" id="TIGR00254">
    <property type="entry name" value="GGDEF"/>
    <property type="match status" value="1"/>
</dbReference>
<dbReference type="Pfam" id="PF00990">
    <property type="entry name" value="GGDEF"/>
    <property type="match status" value="1"/>
</dbReference>
<reference evidence="5" key="1">
    <citation type="submission" date="2022-04" db="EMBL/GenBank/DDBJ databases">
        <title>Lysobacter sp. CAU 1642 isolated from sea sand.</title>
        <authorList>
            <person name="Kim W."/>
        </authorList>
    </citation>
    <scope>NUCLEOTIDE SEQUENCE</scope>
    <source>
        <strain evidence="5">CAU 1642</strain>
    </source>
</reference>
<dbReference type="Proteomes" id="UP001431449">
    <property type="component" value="Unassembled WGS sequence"/>
</dbReference>
<accession>A0ABT0GHC4</accession>
<evidence type="ECO:0000256" key="2">
    <source>
        <dbReference type="ARBA" id="ARBA00034247"/>
    </source>
</evidence>
<evidence type="ECO:0000313" key="6">
    <source>
        <dbReference type="Proteomes" id="UP001431449"/>
    </source>
</evidence>
<proteinExistence type="predicted"/>
<gene>
    <name evidence="5" type="ORF">M0G41_08005</name>
</gene>
<dbReference type="CDD" id="cd01949">
    <property type="entry name" value="GGDEF"/>
    <property type="match status" value="1"/>
</dbReference>
<comment type="caution">
    <text evidence="5">The sequence shown here is derived from an EMBL/GenBank/DDBJ whole genome shotgun (WGS) entry which is preliminary data.</text>
</comment>
<dbReference type="EC" id="2.7.7.65" evidence="1"/>
<dbReference type="PANTHER" id="PTHR45138:SF9">
    <property type="entry name" value="DIGUANYLATE CYCLASE DGCM-RELATED"/>
    <property type="match status" value="1"/>
</dbReference>
<feature type="transmembrane region" description="Helical" evidence="3">
    <location>
        <begin position="163"/>
        <end position="182"/>
    </location>
</feature>
<feature type="transmembrane region" description="Helical" evidence="3">
    <location>
        <begin position="92"/>
        <end position="109"/>
    </location>
</feature>
<dbReference type="PANTHER" id="PTHR45138">
    <property type="entry name" value="REGULATORY COMPONENTS OF SENSORY TRANSDUCTION SYSTEM"/>
    <property type="match status" value="1"/>
</dbReference>
<keyword evidence="3" id="KW-0472">Membrane</keyword>
<dbReference type="RefSeq" id="WP_248207430.1">
    <property type="nucleotide sequence ID" value="NZ_JALNMH010000006.1"/>
</dbReference>
<dbReference type="InterPro" id="IPR000160">
    <property type="entry name" value="GGDEF_dom"/>
</dbReference>
<name>A0ABT0GHC4_9GAMM</name>
<evidence type="ECO:0000313" key="5">
    <source>
        <dbReference type="EMBL" id="MCK7593609.1"/>
    </source>
</evidence>
<comment type="catalytic activity">
    <reaction evidence="2">
        <text>2 GTP = 3',3'-c-di-GMP + 2 diphosphate</text>
        <dbReference type="Rhea" id="RHEA:24898"/>
        <dbReference type="ChEBI" id="CHEBI:33019"/>
        <dbReference type="ChEBI" id="CHEBI:37565"/>
        <dbReference type="ChEBI" id="CHEBI:58805"/>
        <dbReference type="EC" id="2.7.7.65"/>
    </reaction>
</comment>
<dbReference type="EMBL" id="JALNMH010000006">
    <property type="protein sequence ID" value="MCK7593609.1"/>
    <property type="molecule type" value="Genomic_DNA"/>
</dbReference>
<keyword evidence="3" id="KW-0812">Transmembrane</keyword>
<feature type="domain" description="GGDEF" evidence="4">
    <location>
        <begin position="239"/>
        <end position="371"/>
    </location>
</feature>
<evidence type="ECO:0000259" key="4">
    <source>
        <dbReference type="PROSITE" id="PS50887"/>
    </source>
</evidence>
<dbReference type="InterPro" id="IPR050469">
    <property type="entry name" value="Diguanylate_Cyclase"/>
</dbReference>
<dbReference type="PROSITE" id="PS50887">
    <property type="entry name" value="GGDEF"/>
    <property type="match status" value="1"/>
</dbReference>
<organism evidence="5 6">
    <name type="scientific">Pseudomarimonas salicorniae</name>
    <dbReference type="NCBI Taxonomy" id="2933270"/>
    <lineage>
        <taxon>Bacteria</taxon>
        <taxon>Pseudomonadati</taxon>
        <taxon>Pseudomonadota</taxon>
        <taxon>Gammaproteobacteria</taxon>
        <taxon>Lysobacterales</taxon>
        <taxon>Lysobacteraceae</taxon>
        <taxon>Pseudomarimonas</taxon>
    </lineage>
</organism>